<name>C3MAU9_SINFN</name>
<dbReference type="EMBL" id="CP001389">
    <property type="protein sequence ID" value="ACP24942.1"/>
    <property type="molecule type" value="Genomic_DNA"/>
</dbReference>
<dbReference type="AlphaFoldDB" id="C3MAU9"/>
<proteinExistence type="predicted"/>
<dbReference type="Proteomes" id="UP000001054">
    <property type="component" value="Chromosome"/>
</dbReference>
<dbReference type="HOGENOM" id="CLU_203305_0_0_5"/>
<accession>C3MAU9</accession>
<protein>
    <submittedName>
        <fullName evidence="1">Uncharacterized protein</fullName>
    </submittedName>
</protein>
<dbReference type="OrthoDB" id="8283200at2"/>
<dbReference type="RefSeq" id="WP_012707725.1">
    <property type="nucleotide sequence ID" value="NC_012587.1"/>
</dbReference>
<dbReference type="KEGG" id="rhi:NGR_c11570"/>
<organism evidence="1 2">
    <name type="scientific">Sinorhizobium fredii (strain NBRC 101917 / NGR234)</name>
    <dbReference type="NCBI Taxonomy" id="394"/>
    <lineage>
        <taxon>Bacteria</taxon>
        <taxon>Pseudomonadati</taxon>
        <taxon>Pseudomonadota</taxon>
        <taxon>Alphaproteobacteria</taxon>
        <taxon>Hyphomicrobiales</taxon>
        <taxon>Rhizobiaceae</taxon>
        <taxon>Sinorhizobium/Ensifer group</taxon>
        <taxon>Sinorhizobium</taxon>
    </lineage>
</organism>
<dbReference type="STRING" id="394.NGR_c11570"/>
<evidence type="ECO:0000313" key="1">
    <source>
        <dbReference type="EMBL" id="ACP24942.1"/>
    </source>
</evidence>
<sequence>MHRKDFQSLPLSPDDLDMLKGIFDSELEARHILPGSTQADELARTLIGMFQRGIRTADALREMIKA</sequence>
<reference evidence="1 2" key="1">
    <citation type="journal article" date="2009" name="Appl. Environ. Microbiol.">
        <title>Rhizobium sp. strain NGR234 possesses a remarkable number of secretion systems.</title>
        <authorList>
            <person name="Schmeisser C."/>
            <person name="Liesegang H."/>
            <person name="Krysciak D."/>
            <person name="Bakkou N."/>
            <person name="Le Quere A."/>
            <person name="Wollherr A."/>
            <person name="Heinemeyer I."/>
            <person name="Morgenstern B."/>
            <person name="Pommerening-Roeser A."/>
            <person name="Flores M."/>
            <person name="Palacios R."/>
            <person name="Brenner S."/>
            <person name="Gottschalk G."/>
            <person name="Schmitz R.A."/>
            <person name="Broughton W.J."/>
            <person name="Perret X."/>
            <person name="Strittmatter A.W."/>
            <person name="Streit W.R."/>
        </authorList>
    </citation>
    <scope>NUCLEOTIDE SEQUENCE [LARGE SCALE GENOMIC DNA]</scope>
    <source>
        <strain evidence="2">NBRC 101917 / NGR234</strain>
    </source>
</reference>
<keyword evidence="2" id="KW-1185">Reference proteome</keyword>
<gene>
    <name evidence="1" type="ordered locus">NGR_c11570</name>
</gene>
<evidence type="ECO:0000313" key="2">
    <source>
        <dbReference type="Proteomes" id="UP000001054"/>
    </source>
</evidence>